<evidence type="ECO:0000313" key="2">
    <source>
        <dbReference type="Proteomes" id="UP001224781"/>
    </source>
</evidence>
<dbReference type="RefSeq" id="WP_306927870.1">
    <property type="nucleotide sequence ID" value="NZ_JAUTBL010000001.1"/>
</dbReference>
<proteinExistence type="predicted"/>
<sequence length="196" mass="21769">MAFETYNEILTAVGDYIMRPDAPIASFIALGQADVAPFIKHYQQETTVTLTSVANAVALPTDFQEARRVVVDGELAIPTSIYRKDFLTGSINYYQKGKQLVFVPSSDTSRSVELIYYARVPFIDATRQSNWLTENGFSSVIFHAALVRAYRWMKDKDSEALEKTSLNEAIANVVADHNRATGSGNQVEIDFGGPLF</sequence>
<dbReference type="Pfam" id="PF24175">
    <property type="entry name" value="SU10_adaptor"/>
    <property type="match status" value="1"/>
</dbReference>
<reference evidence="1 2" key="1">
    <citation type="submission" date="2023-07" db="EMBL/GenBank/DDBJ databases">
        <title>Functional and genomic diversity of the sorghum phyllosphere microbiome.</title>
        <authorList>
            <person name="Shade A."/>
        </authorList>
    </citation>
    <scope>NUCLEOTIDE SEQUENCE [LARGE SCALE GENOMIC DNA]</scope>
    <source>
        <strain evidence="1 2">SORGH_AS_1126</strain>
    </source>
</reference>
<evidence type="ECO:0000313" key="1">
    <source>
        <dbReference type="EMBL" id="MDQ1183137.1"/>
    </source>
</evidence>
<dbReference type="EMBL" id="JAUTBL010000001">
    <property type="protein sequence ID" value="MDQ1183137.1"/>
    <property type="molecule type" value="Genomic_DNA"/>
</dbReference>
<dbReference type="Proteomes" id="UP001224781">
    <property type="component" value="Unassembled WGS sequence"/>
</dbReference>
<dbReference type="InterPro" id="IPR056209">
    <property type="entry name" value="SU10_adaptor"/>
</dbReference>
<accession>A0ABU0UDX0</accession>
<gene>
    <name evidence="1" type="ORF">QE408_000259</name>
</gene>
<comment type="caution">
    <text evidence="1">The sequence shown here is derived from an EMBL/GenBank/DDBJ whole genome shotgun (WGS) entry which is preliminary data.</text>
</comment>
<name>A0ABU0UDX0_9HYPH</name>
<protein>
    <submittedName>
        <fullName evidence="1">Uncharacterized protein</fullName>
    </submittedName>
</protein>
<organism evidence="1 2">
    <name type="scientific">Agrobacterium larrymoorei</name>
    <dbReference type="NCBI Taxonomy" id="160699"/>
    <lineage>
        <taxon>Bacteria</taxon>
        <taxon>Pseudomonadati</taxon>
        <taxon>Pseudomonadota</taxon>
        <taxon>Alphaproteobacteria</taxon>
        <taxon>Hyphomicrobiales</taxon>
        <taxon>Rhizobiaceae</taxon>
        <taxon>Rhizobium/Agrobacterium group</taxon>
        <taxon>Agrobacterium</taxon>
    </lineage>
</organism>
<keyword evidence="2" id="KW-1185">Reference proteome</keyword>